<proteinExistence type="predicted"/>
<dbReference type="EMBL" id="QMEY01000015">
    <property type="protein sequence ID" value="RBQ16743.1"/>
    <property type="molecule type" value="Genomic_DNA"/>
</dbReference>
<keyword evidence="6 7" id="KW-0472">Membrane</keyword>
<feature type="transmembrane region" description="Helical" evidence="7">
    <location>
        <begin position="12"/>
        <end position="34"/>
    </location>
</feature>
<accession>A0A366LT74</accession>
<dbReference type="PANTHER" id="PTHR42718:SF47">
    <property type="entry name" value="METHYL VIOLOGEN RESISTANCE PROTEIN SMVA"/>
    <property type="match status" value="1"/>
</dbReference>
<feature type="transmembrane region" description="Helical" evidence="7">
    <location>
        <begin position="223"/>
        <end position="243"/>
    </location>
</feature>
<dbReference type="AlphaFoldDB" id="A0A366LT74"/>
<feature type="transmembrane region" description="Helical" evidence="7">
    <location>
        <begin position="298"/>
        <end position="317"/>
    </location>
</feature>
<evidence type="ECO:0000256" key="2">
    <source>
        <dbReference type="ARBA" id="ARBA00022448"/>
    </source>
</evidence>
<feature type="domain" description="Major facilitator superfamily (MFS) profile" evidence="8">
    <location>
        <begin position="12"/>
        <end position="489"/>
    </location>
</feature>
<feature type="transmembrane region" description="Helical" evidence="7">
    <location>
        <begin position="135"/>
        <end position="157"/>
    </location>
</feature>
<evidence type="ECO:0000256" key="3">
    <source>
        <dbReference type="ARBA" id="ARBA00022475"/>
    </source>
</evidence>
<gene>
    <name evidence="9" type="ORF">DP939_29145</name>
</gene>
<dbReference type="CDD" id="cd17321">
    <property type="entry name" value="MFS_MMR_MDR_like"/>
    <property type="match status" value="1"/>
</dbReference>
<keyword evidence="2" id="KW-0813">Transport</keyword>
<keyword evidence="5 7" id="KW-1133">Transmembrane helix</keyword>
<dbReference type="Pfam" id="PF07690">
    <property type="entry name" value="MFS_1"/>
    <property type="match status" value="1"/>
</dbReference>
<dbReference type="OrthoDB" id="9781469at2"/>
<evidence type="ECO:0000256" key="5">
    <source>
        <dbReference type="ARBA" id="ARBA00022989"/>
    </source>
</evidence>
<name>A0A366LT74_9ACTN</name>
<feature type="transmembrane region" description="Helical" evidence="7">
    <location>
        <begin position="103"/>
        <end position="128"/>
    </location>
</feature>
<sequence length="489" mass="49594">MHRDERPRRWAILAVMCASLFLVGIDLTVLHVALPTLAGELMPSATALLWIVDVYSLTVAALLVTCGTLGDRFGRRRMVLAGFAVFGLASALAAVSGTTAQLIGARVLLGVGAAMIMASTVAIIRWVFADGRERAVAIGVWTAAHSAGAAIGPVLGGALVERWWWGAVFLINVPIVGIALGAGARLIPESRDPAPRRWRTADAAISIAGLGLVVYAVKQAGEHPSPGAAITGAAGLALLAAFVRRQRRSANPLLDLSLFADRRFTAATVCVLACFGCYTALLFFLTQSFQLADGLGPLRAGLALTPLAVANALGAAAAPWPARRWGERATVVTALAAFGGAVAVLAAARGGPVVPVVLVVAGVAAGTVMTLGADLVMSAARAERAGEAAAIQETSFELGAGLGIAILGTVLSVVYRAALPAVPAGADRSLSAAGEIARTLAPAQAGDLLRAAQGAFQTGLGATLAGAAGLLWATAAAAAVMLRTPLRTP</sequence>
<protein>
    <submittedName>
        <fullName evidence="9">MFS transporter</fullName>
    </submittedName>
</protein>
<feature type="transmembrane region" description="Helical" evidence="7">
    <location>
        <begin position="354"/>
        <end position="377"/>
    </location>
</feature>
<reference evidence="9 10" key="1">
    <citation type="submission" date="2018-06" db="EMBL/GenBank/DDBJ databases">
        <title>Sphaerisporangium craniellae sp. nov., isolated from a marine sponge in the South China Sea.</title>
        <authorList>
            <person name="Li L."/>
        </authorList>
    </citation>
    <scope>NUCLEOTIDE SEQUENCE [LARGE SCALE GENOMIC DNA]</scope>
    <source>
        <strain evidence="9 10">LHW63015</strain>
    </source>
</reference>
<feature type="transmembrane region" description="Helical" evidence="7">
    <location>
        <begin position="78"/>
        <end position="97"/>
    </location>
</feature>
<feature type="transmembrane region" description="Helical" evidence="7">
    <location>
        <begin position="460"/>
        <end position="482"/>
    </location>
</feature>
<comment type="subcellular location">
    <subcellularLocation>
        <location evidence="1">Cell membrane</location>
        <topology evidence="1">Multi-pass membrane protein</topology>
    </subcellularLocation>
</comment>
<dbReference type="InterPro" id="IPR011701">
    <property type="entry name" value="MFS"/>
</dbReference>
<keyword evidence="3" id="KW-1003">Cell membrane</keyword>
<feature type="transmembrane region" description="Helical" evidence="7">
    <location>
        <begin position="46"/>
        <end position="66"/>
    </location>
</feature>
<dbReference type="SUPFAM" id="SSF103473">
    <property type="entry name" value="MFS general substrate transporter"/>
    <property type="match status" value="1"/>
</dbReference>
<evidence type="ECO:0000256" key="1">
    <source>
        <dbReference type="ARBA" id="ARBA00004651"/>
    </source>
</evidence>
<feature type="transmembrane region" description="Helical" evidence="7">
    <location>
        <begin position="199"/>
        <end position="217"/>
    </location>
</feature>
<evidence type="ECO:0000259" key="8">
    <source>
        <dbReference type="PROSITE" id="PS50850"/>
    </source>
</evidence>
<dbReference type="PROSITE" id="PS50850">
    <property type="entry name" value="MFS"/>
    <property type="match status" value="1"/>
</dbReference>
<feature type="transmembrane region" description="Helical" evidence="7">
    <location>
        <begin position="163"/>
        <end position="187"/>
    </location>
</feature>
<comment type="caution">
    <text evidence="9">The sequence shown here is derived from an EMBL/GenBank/DDBJ whole genome shotgun (WGS) entry which is preliminary data.</text>
</comment>
<dbReference type="InterPro" id="IPR036259">
    <property type="entry name" value="MFS_trans_sf"/>
</dbReference>
<feature type="transmembrane region" description="Helical" evidence="7">
    <location>
        <begin position="329"/>
        <end position="348"/>
    </location>
</feature>
<evidence type="ECO:0000313" key="9">
    <source>
        <dbReference type="EMBL" id="RBQ16743.1"/>
    </source>
</evidence>
<keyword evidence="4 7" id="KW-0812">Transmembrane</keyword>
<dbReference type="Gene3D" id="1.20.1250.20">
    <property type="entry name" value="MFS general substrate transporter like domains"/>
    <property type="match status" value="1"/>
</dbReference>
<dbReference type="GO" id="GO:0022857">
    <property type="term" value="F:transmembrane transporter activity"/>
    <property type="evidence" value="ECO:0007669"/>
    <property type="project" value="InterPro"/>
</dbReference>
<dbReference type="PRINTS" id="PR01036">
    <property type="entry name" value="TCRTETB"/>
</dbReference>
<organism evidence="9 10">
    <name type="scientific">Spongiactinospora rosea</name>
    <dbReference type="NCBI Taxonomy" id="2248750"/>
    <lineage>
        <taxon>Bacteria</taxon>
        <taxon>Bacillati</taxon>
        <taxon>Actinomycetota</taxon>
        <taxon>Actinomycetes</taxon>
        <taxon>Streptosporangiales</taxon>
        <taxon>Streptosporangiaceae</taxon>
        <taxon>Spongiactinospora</taxon>
    </lineage>
</organism>
<dbReference type="RefSeq" id="WP_113984021.1">
    <property type="nucleotide sequence ID" value="NZ_QMEY01000015.1"/>
</dbReference>
<evidence type="ECO:0000313" key="10">
    <source>
        <dbReference type="Proteomes" id="UP000253303"/>
    </source>
</evidence>
<evidence type="ECO:0000256" key="6">
    <source>
        <dbReference type="ARBA" id="ARBA00023136"/>
    </source>
</evidence>
<evidence type="ECO:0000256" key="4">
    <source>
        <dbReference type="ARBA" id="ARBA00022692"/>
    </source>
</evidence>
<feature type="transmembrane region" description="Helical" evidence="7">
    <location>
        <begin position="398"/>
        <end position="418"/>
    </location>
</feature>
<dbReference type="InterPro" id="IPR020846">
    <property type="entry name" value="MFS_dom"/>
</dbReference>
<keyword evidence="10" id="KW-1185">Reference proteome</keyword>
<dbReference type="Proteomes" id="UP000253303">
    <property type="component" value="Unassembled WGS sequence"/>
</dbReference>
<dbReference type="GO" id="GO:0005886">
    <property type="term" value="C:plasma membrane"/>
    <property type="evidence" value="ECO:0007669"/>
    <property type="project" value="UniProtKB-SubCell"/>
</dbReference>
<dbReference type="Gene3D" id="1.20.1720.10">
    <property type="entry name" value="Multidrug resistance protein D"/>
    <property type="match status" value="1"/>
</dbReference>
<dbReference type="PANTHER" id="PTHR42718">
    <property type="entry name" value="MAJOR FACILITATOR SUPERFAMILY MULTIDRUG TRANSPORTER MFSC"/>
    <property type="match status" value="1"/>
</dbReference>
<feature type="transmembrane region" description="Helical" evidence="7">
    <location>
        <begin position="264"/>
        <end position="286"/>
    </location>
</feature>
<evidence type="ECO:0000256" key="7">
    <source>
        <dbReference type="SAM" id="Phobius"/>
    </source>
</evidence>